<dbReference type="SUPFAM" id="SSF52833">
    <property type="entry name" value="Thioredoxin-like"/>
    <property type="match status" value="1"/>
</dbReference>
<dbReference type="AlphaFoldDB" id="A0A6C0E4L6"/>
<dbReference type="Gene3D" id="3.40.30.10">
    <property type="entry name" value="Glutaredoxin"/>
    <property type="match status" value="1"/>
</dbReference>
<dbReference type="CDD" id="cd02066">
    <property type="entry name" value="GRX_family"/>
    <property type="match status" value="1"/>
</dbReference>
<protein>
    <recommendedName>
        <fullName evidence="1">Glutaredoxin domain-containing protein</fullName>
    </recommendedName>
</protein>
<dbReference type="InterPro" id="IPR036249">
    <property type="entry name" value="Thioredoxin-like_sf"/>
</dbReference>
<feature type="domain" description="Glutaredoxin" evidence="1">
    <location>
        <begin position="11"/>
        <end position="77"/>
    </location>
</feature>
<name>A0A6C0E4L6_9ZZZZ</name>
<reference evidence="2" key="1">
    <citation type="journal article" date="2020" name="Nature">
        <title>Giant virus diversity and host interactions through global metagenomics.</title>
        <authorList>
            <person name="Schulz F."/>
            <person name="Roux S."/>
            <person name="Paez-Espino D."/>
            <person name="Jungbluth S."/>
            <person name="Walsh D.A."/>
            <person name="Denef V.J."/>
            <person name="McMahon K.D."/>
            <person name="Konstantinidis K.T."/>
            <person name="Eloe-Fadrosh E.A."/>
            <person name="Kyrpides N.C."/>
            <person name="Woyke T."/>
        </authorList>
    </citation>
    <scope>NUCLEOTIDE SEQUENCE</scope>
    <source>
        <strain evidence="2">GVMAG-M-3300023179-132</strain>
    </source>
</reference>
<sequence length="98" mass="11362">MEFQEPEQTGVCVYSKSNCKYCDMVKDLLTKRGFEYKVINCDEYILDYKELFKEFIDFHASCDTAGFPKVFNNGSFIGSYNATKDFLDLILFAEEDDA</sequence>
<dbReference type="InterPro" id="IPR002109">
    <property type="entry name" value="Glutaredoxin"/>
</dbReference>
<dbReference type="EMBL" id="MN739740">
    <property type="protein sequence ID" value="QHT24117.1"/>
    <property type="molecule type" value="Genomic_DNA"/>
</dbReference>
<proteinExistence type="predicted"/>
<evidence type="ECO:0000313" key="2">
    <source>
        <dbReference type="EMBL" id="QHT24117.1"/>
    </source>
</evidence>
<evidence type="ECO:0000259" key="1">
    <source>
        <dbReference type="Pfam" id="PF00462"/>
    </source>
</evidence>
<organism evidence="2">
    <name type="scientific">viral metagenome</name>
    <dbReference type="NCBI Taxonomy" id="1070528"/>
    <lineage>
        <taxon>unclassified sequences</taxon>
        <taxon>metagenomes</taxon>
        <taxon>organismal metagenomes</taxon>
    </lineage>
</organism>
<dbReference type="Pfam" id="PF00462">
    <property type="entry name" value="Glutaredoxin"/>
    <property type="match status" value="1"/>
</dbReference>
<dbReference type="PROSITE" id="PS51354">
    <property type="entry name" value="GLUTAREDOXIN_2"/>
    <property type="match status" value="1"/>
</dbReference>
<accession>A0A6C0E4L6</accession>